<dbReference type="EC" id="2.3.2.6" evidence="4"/>
<dbReference type="SUPFAM" id="SSF55729">
    <property type="entry name" value="Acyl-CoA N-acyltransferases (Nat)"/>
    <property type="match status" value="1"/>
</dbReference>
<comment type="similarity">
    <text evidence="4">Belongs to the L/F-transferase family.</text>
</comment>
<dbReference type="Gene3D" id="3.30.70.3550">
    <property type="entry name" value="Leucyl/phenylalanyl-tRNA-protein transferase, N-terminal domain"/>
    <property type="match status" value="1"/>
</dbReference>
<reference evidence="6" key="1">
    <citation type="journal article" date="2019" name="Int. J. Syst. Evol. Microbiol.">
        <title>The Global Catalogue of Microorganisms (GCM) 10K type strain sequencing project: providing services to taxonomists for standard genome sequencing and annotation.</title>
        <authorList>
            <consortium name="The Broad Institute Genomics Platform"/>
            <consortium name="The Broad Institute Genome Sequencing Center for Infectious Disease"/>
            <person name="Wu L."/>
            <person name="Ma J."/>
        </authorList>
    </citation>
    <scope>NUCLEOTIDE SEQUENCE [LARGE SCALE GENOMIC DNA]</scope>
    <source>
        <strain evidence="6">NBRC 105857</strain>
    </source>
</reference>
<comment type="function">
    <text evidence="4">Functions in the N-end rule pathway of protein degradation where it conjugates Leu, Phe and, less efficiently, Met from aminoacyl-tRNAs to the N-termini of proteins containing an N-terminal arginine or lysine.</text>
</comment>
<keyword evidence="2 4" id="KW-0808">Transferase</keyword>
<evidence type="ECO:0000313" key="5">
    <source>
        <dbReference type="EMBL" id="GLR26399.1"/>
    </source>
</evidence>
<gene>
    <name evidence="4 5" type="primary">aat</name>
    <name evidence="5" type="ORF">GCM10007875_14890</name>
</gene>
<name>A0ABQ5YQL7_9BURK</name>
<dbReference type="InterPro" id="IPR042203">
    <property type="entry name" value="Leu/Phe-tRNA_Trfase_C"/>
</dbReference>
<sequence>MTQQRTIAWVQSPAEFPDTDSALQQPNGLLAASETLNPDWLLASYKRGIFPWYNQGEPVLWWSPSPRAVLFTDEFKVSRSLRKALRKAQADPDRQITLNHDFEGVMRACAAPRSDEAGTWITEEIIQAYCGLHARGLAHSVEHWHHNELVGGLYCVSLGRMVYGESMFSRQTDASKIAFACFVSWLIEQNVHIIDCQQATRHLLSMGAREIDRQQFETALVHAASQPPLTWAPRQLEWTHD</sequence>
<evidence type="ECO:0000313" key="6">
    <source>
        <dbReference type="Proteomes" id="UP001156664"/>
    </source>
</evidence>
<dbReference type="EMBL" id="BSOJ01000015">
    <property type="protein sequence ID" value="GLR26399.1"/>
    <property type="molecule type" value="Genomic_DNA"/>
</dbReference>
<dbReference type="InterPro" id="IPR042221">
    <property type="entry name" value="Leu/Phe-tRNA_Trfase_N"/>
</dbReference>
<dbReference type="NCBIfam" id="TIGR00667">
    <property type="entry name" value="aat"/>
    <property type="match status" value="1"/>
</dbReference>
<evidence type="ECO:0000256" key="2">
    <source>
        <dbReference type="ARBA" id="ARBA00022679"/>
    </source>
</evidence>
<dbReference type="PANTHER" id="PTHR30098:SF2">
    <property type="entry name" value="LEUCYL_PHENYLALANYL-TRNA--PROTEIN TRANSFERASE"/>
    <property type="match status" value="1"/>
</dbReference>
<comment type="catalytic activity">
    <reaction evidence="4">
        <text>L-phenylalanyl-tRNA(Phe) + an N-terminal L-alpha-aminoacyl-[protein] = an N-terminal L-phenylalanyl-L-alpha-aminoacyl-[protein] + tRNA(Phe)</text>
        <dbReference type="Rhea" id="RHEA:43632"/>
        <dbReference type="Rhea" id="RHEA-COMP:9668"/>
        <dbReference type="Rhea" id="RHEA-COMP:9699"/>
        <dbReference type="Rhea" id="RHEA-COMP:10636"/>
        <dbReference type="Rhea" id="RHEA-COMP:10637"/>
        <dbReference type="ChEBI" id="CHEBI:78442"/>
        <dbReference type="ChEBI" id="CHEBI:78531"/>
        <dbReference type="ChEBI" id="CHEBI:78597"/>
        <dbReference type="ChEBI" id="CHEBI:83561"/>
        <dbReference type="EC" id="2.3.2.6"/>
    </reaction>
</comment>
<dbReference type="InterPro" id="IPR004616">
    <property type="entry name" value="Leu/Phe-tRNA_Trfase"/>
</dbReference>
<protein>
    <recommendedName>
        <fullName evidence="4">Leucyl/phenylalanyl-tRNA--protein transferase</fullName>
        <ecNumber evidence="4">2.3.2.6</ecNumber>
    </recommendedName>
    <alternativeName>
        <fullName evidence="4">L/F-transferase</fullName>
    </alternativeName>
    <alternativeName>
        <fullName evidence="4">Leucyltransferase</fullName>
    </alternativeName>
    <alternativeName>
        <fullName evidence="4">Phenyalanyltransferase</fullName>
    </alternativeName>
</protein>
<dbReference type="InterPro" id="IPR016181">
    <property type="entry name" value="Acyl_CoA_acyltransferase"/>
</dbReference>
<organism evidence="5 6">
    <name type="scientific">Limnobacter litoralis</name>
    <dbReference type="NCBI Taxonomy" id="481366"/>
    <lineage>
        <taxon>Bacteria</taxon>
        <taxon>Pseudomonadati</taxon>
        <taxon>Pseudomonadota</taxon>
        <taxon>Betaproteobacteria</taxon>
        <taxon>Burkholderiales</taxon>
        <taxon>Burkholderiaceae</taxon>
        <taxon>Limnobacter</taxon>
    </lineage>
</organism>
<dbReference type="GO" id="GO:0016740">
    <property type="term" value="F:transferase activity"/>
    <property type="evidence" value="ECO:0007669"/>
    <property type="project" value="UniProtKB-KW"/>
</dbReference>
<evidence type="ECO:0000256" key="4">
    <source>
        <dbReference type="HAMAP-Rule" id="MF_00688"/>
    </source>
</evidence>
<dbReference type="Pfam" id="PF03588">
    <property type="entry name" value="Leu_Phe_trans"/>
    <property type="match status" value="1"/>
</dbReference>
<comment type="caution">
    <text evidence="5">The sequence shown here is derived from an EMBL/GenBank/DDBJ whole genome shotgun (WGS) entry which is preliminary data.</text>
</comment>
<dbReference type="Proteomes" id="UP001156664">
    <property type="component" value="Unassembled WGS sequence"/>
</dbReference>
<dbReference type="Gene3D" id="3.40.630.70">
    <property type="entry name" value="Leucyl/phenylalanyl-tRNA-protein transferase, C-terminal domain"/>
    <property type="match status" value="1"/>
</dbReference>
<accession>A0ABQ5YQL7</accession>
<evidence type="ECO:0000256" key="3">
    <source>
        <dbReference type="ARBA" id="ARBA00023315"/>
    </source>
</evidence>
<evidence type="ECO:0000256" key="1">
    <source>
        <dbReference type="ARBA" id="ARBA00022490"/>
    </source>
</evidence>
<comment type="catalytic activity">
    <reaction evidence="4">
        <text>N-terminal L-lysyl-[protein] + L-leucyl-tRNA(Leu) = N-terminal L-leucyl-L-lysyl-[protein] + tRNA(Leu) + H(+)</text>
        <dbReference type="Rhea" id="RHEA:12340"/>
        <dbReference type="Rhea" id="RHEA-COMP:9613"/>
        <dbReference type="Rhea" id="RHEA-COMP:9622"/>
        <dbReference type="Rhea" id="RHEA-COMP:12670"/>
        <dbReference type="Rhea" id="RHEA-COMP:12671"/>
        <dbReference type="ChEBI" id="CHEBI:15378"/>
        <dbReference type="ChEBI" id="CHEBI:65249"/>
        <dbReference type="ChEBI" id="CHEBI:78442"/>
        <dbReference type="ChEBI" id="CHEBI:78494"/>
        <dbReference type="ChEBI" id="CHEBI:133043"/>
        <dbReference type="EC" id="2.3.2.6"/>
    </reaction>
</comment>
<keyword evidence="6" id="KW-1185">Reference proteome</keyword>
<comment type="subcellular location">
    <subcellularLocation>
        <location evidence="4">Cytoplasm</location>
    </subcellularLocation>
</comment>
<proteinExistence type="inferred from homology"/>
<dbReference type="RefSeq" id="WP_284280975.1">
    <property type="nucleotide sequence ID" value="NZ_BSOJ01000015.1"/>
</dbReference>
<dbReference type="HAMAP" id="MF_00688">
    <property type="entry name" value="Leu_Phe_trans"/>
    <property type="match status" value="1"/>
</dbReference>
<dbReference type="PANTHER" id="PTHR30098">
    <property type="entry name" value="LEUCYL/PHENYLALANYL-TRNA--PROTEIN TRANSFERASE"/>
    <property type="match status" value="1"/>
</dbReference>
<keyword evidence="1 4" id="KW-0963">Cytoplasm</keyword>
<keyword evidence="3 4" id="KW-0012">Acyltransferase</keyword>
<comment type="catalytic activity">
    <reaction evidence="4">
        <text>N-terminal L-arginyl-[protein] + L-leucyl-tRNA(Leu) = N-terminal L-leucyl-L-arginyl-[protein] + tRNA(Leu) + H(+)</text>
        <dbReference type="Rhea" id="RHEA:50416"/>
        <dbReference type="Rhea" id="RHEA-COMP:9613"/>
        <dbReference type="Rhea" id="RHEA-COMP:9622"/>
        <dbReference type="Rhea" id="RHEA-COMP:12672"/>
        <dbReference type="Rhea" id="RHEA-COMP:12673"/>
        <dbReference type="ChEBI" id="CHEBI:15378"/>
        <dbReference type="ChEBI" id="CHEBI:64719"/>
        <dbReference type="ChEBI" id="CHEBI:78442"/>
        <dbReference type="ChEBI" id="CHEBI:78494"/>
        <dbReference type="ChEBI" id="CHEBI:133044"/>
        <dbReference type="EC" id="2.3.2.6"/>
    </reaction>
</comment>